<evidence type="ECO:0000313" key="4">
    <source>
        <dbReference type="EMBL" id="QDV52113.1"/>
    </source>
</evidence>
<dbReference type="CDD" id="cd04301">
    <property type="entry name" value="NAT_SF"/>
    <property type="match status" value="1"/>
</dbReference>
<dbReference type="Proteomes" id="UP000318313">
    <property type="component" value="Chromosome"/>
</dbReference>
<protein>
    <submittedName>
        <fullName evidence="4">Putative N-acetyltransferase YjaB</fullName>
        <ecNumber evidence="4">2.3.1.-</ecNumber>
    </submittedName>
</protein>
<dbReference type="InterPro" id="IPR016181">
    <property type="entry name" value="Acyl_CoA_acyltransferase"/>
</dbReference>
<keyword evidence="2 4" id="KW-0012">Acyltransferase</keyword>
<evidence type="ECO:0000256" key="2">
    <source>
        <dbReference type="ARBA" id="ARBA00023315"/>
    </source>
</evidence>
<gene>
    <name evidence="4" type="primary">yjaB_1</name>
    <name evidence="4" type="ORF">Enr17x_41720</name>
</gene>
<name>A0A518IG98_9PLAN</name>
<dbReference type="EMBL" id="CP037452">
    <property type="protein sequence ID" value="QDV52113.1"/>
    <property type="molecule type" value="Genomic_DNA"/>
</dbReference>
<dbReference type="Gene3D" id="3.40.630.30">
    <property type="match status" value="1"/>
</dbReference>
<accession>A0A518IG98</accession>
<keyword evidence="5" id="KW-1185">Reference proteome</keyword>
<evidence type="ECO:0000256" key="1">
    <source>
        <dbReference type="ARBA" id="ARBA00022679"/>
    </source>
</evidence>
<dbReference type="PANTHER" id="PTHR43800">
    <property type="entry name" value="PEPTIDYL-LYSINE N-ACETYLTRANSFERASE YJAB"/>
    <property type="match status" value="1"/>
</dbReference>
<dbReference type="KEGG" id="gfm:Enr17x_41720"/>
<dbReference type="PANTHER" id="PTHR43800:SF1">
    <property type="entry name" value="PEPTIDYL-LYSINE N-ACETYLTRANSFERASE YJAB"/>
    <property type="match status" value="1"/>
</dbReference>
<dbReference type="AlphaFoldDB" id="A0A518IG98"/>
<evidence type="ECO:0000259" key="3">
    <source>
        <dbReference type="PROSITE" id="PS51186"/>
    </source>
</evidence>
<reference evidence="4 5" key="1">
    <citation type="submission" date="2019-03" db="EMBL/GenBank/DDBJ databases">
        <title>Deep-cultivation of Planctomycetes and their phenomic and genomic characterization uncovers novel biology.</title>
        <authorList>
            <person name="Wiegand S."/>
            <person name="Jogler M."/>
            <person name="Boedeker C."/>
            <person name="Pinto D."/>
            <person name="Vollmers J."/>
            <person name="Rivas-Marin E."/>
            <person name="Kohn T."/>
            <person name="Peeters S.H."/>
            <person name="Heuer A."/>
            <person name="Rast P."/>
            <person name="Oberbeckmann S."/>
            <person name="Bunk B."/>
            <person name="Jeske O."/>
            <person name="Meyerdierks A."/>
            <person name="Storesund J.E."/>
            <person name="Kallscheuer N."/>
            <person name="Luecker S."/>
            <person name="Lage O.M."/>
            <person name="Pohl T."/>
            <person name="Merkel B.J."/>
            <person name="Hornburger P."/>
            <person name="Mueller R.-W."/>
            <person name="Bruemmer F."/>
            <person name="Labrenz M."/>
            <person name="Spormann A.M."/>
            <person name="Op den Camp H."/>
            <person name="Overmann J."/>
            <person name="Amann R."/>
            <person name="Jetten M.S.M."/>
            <person name="Mascher T."/>
            <person name="Medema M.H."/>
            <person name="Devos D.P."/>
            <person name="Kaster A.-K."/>
            <person name="Ovreas L."/>
            <person name="Rohde M."/>
            <person name="Galperin M.Y."/>
            <person name="Jogler C."/>
        </authorList>
    </citation>
    <scope>NUCLEOTIDE SEQUENCE [LARGE SCALE GENOMIC DNA]</scope>
    <source>
        <strain evidence="4 5">Enr17</strain>
    </source>
</reference>
<proteinExistence type="predicted"/>
<organism evidence="4 5">
    <name type="scientific">Gimesia fumaroli</name>
    <dbReference type="NCBI Taxonomy" id="2527976"/>
    <lineage>
        <taxon>Bacteria</taxon>
        <taxon>Pseudomonadati</taxon>
        <taxon>Planctomycetota</taxon>
        <taxon>Planctomycetia</taxon>
        <taxon>Planctomycetales</taxon>
        <taxon>Planctomycetaceae</taxon>
        <taxon>Gimesia</taxon>
    </lineage>
</organism>
<dbReference type="GO" id="GO:0016747">
    <property type="term" value="F:acyltransferase activity, transferring groups other than amino-acyl groups"/>
    <property type="evidence" value="ECO:0007669"/>
    <property type="project" value="InterPro"/>
</dbReference>
<dbReference type="PROSITE" id="PS51186">
    <property type="entry name" value="GNAT"/>
    <property type="match status" value="1"/>
</dbReference>
<dbReference type="RefSeq" id="WP_145311481.1">
    <property type="nucleotide sequence ID" value="NZ_CP037452.1"/>
</dbReference>
<sequence>MTSQHQITAVTPADYPRALEVWESSVRATHDFLTEADIHLLKPLVYDQCLIKMPLVCIRDETDSVIGFLGVDAPKIEALFIEPDWRGKGLGRQLVDYAIKNLEAELVDVNEQNVKALGFYLHLGFEVVHRSERDGFGKPFPLLHLKLPG</sequence>
<keyword evidence="1 4" id="KW-0808">Transferase</keyword>
<dbReference type="InterPro" id="IPR000182">
    <property type="entry name" value="GNAT_dom"/>
</dbReference>
<dbReference type="OrthoDB" id="88131at2"/>
<dbReference type="Pfam" id="PF13508">
    <property type="entry name" value="Acetyltransf_7"/>
    <property type="match status" value="1"/>
</dbReference>
<dbReference type="SUPFAM" id="SSF55729">
    <property type="entry name" value="Acyl-CoA N-acyltransferases (Nat)"/>
    <property type="match status" value="1"/>
</dbReference>
<feature type="domain" description="N-acetyltransferase" evidence="3">
    <location>
        <begin position="5"/>
        <end position="148"/>
    </location>
</feature>
<evidence type="ECO:0000313" key="5">
    <source>
        <dbReference type="Proteomes" id="UP000318313"/>
    </source>
</evidence>
<dbReference type="EC" id="2.3.1.-" evidence="4"/>